<name>A0ABP8LPQ6_9BACT</name>
<gene>
    <name evidence="2" type="ORF">GCM10023091_07640</name>
</gene>
<evidence type="ECO:0000313" key="3">
    <source>
        <dbReference type="Proteomes" id="UP001501508"/>
    </source>
</evidence>
<comment type="caution">
    <text evidence="2">The sequence shown here is derived from an EMBL/GenBank/DDBJ whole genome shotgun (WGS) entry which is preliminary data.</text>
</comment>
<feature type="domain" description="Signal transduction histidine kinase internal region" evidence="1">
    <location>
        <begin position="16"/>
        <end position="92"/>
    </location>
</feature>
<organism evidence="2 3">
    <name type="scientific">Ravibacter arvi</name>
    <dbReference type="NCBI Taxonomy" id="2051041"/>
    <lineage>
        <taxon>Bacteria</taxon>
        <taxon>Pseudomonadati</taxon>
        <taxon>Bacteroidota</taxon>
        <taxon>Cytophagia</taxon>
        <taxon>Cytophagales</taxon>
        <taxon>Spirosomataceae</taxon>
        <taxon>Ravibacter</taxon>
    </lineage>
</organism>
<dbReference type="InterPro" id="IPR050640">
    <property type="entry name" value="Bact_2-comp_sensor_kinase"/>
</dbReference>
<dbReference type="RefSeq" id="WP_345026730.1">
    <property type="nucleotide sequence ID" value="NZ_BAABEY010000009.1"/>
</dbReference>
<accession>A0ABP8LPQ6</accession>
<reference evidence="3" key="1">
    <citation type="journal article" date="2019" name="Int. J. Syst. Evol. Microbiol.">
        <title>The Global Catalogue of Microorganisms (GCM) 10K type strain sequencing project: providing services to taxonomists for standard genome sequencing and annotation.</title>
        <authorList>
            <consortium name="The Broad Institute Genomics Platform"/>
            <consortium name="The Broad Institute Genome Sequencing Center for Infectious Disease"/>
            <person name="Wu L."/>
            <person name="Ma J."/>
        </authorList>
    </citation>
    <scope>NUCLEOTIDE SEQUENCE [LARGE SCALE GENOMIC DNA]</scope>
    <source>
        <strain evidence="3">JCM 31920</strain>
    </source>
</reference>
<dbReference type="InterPro" id="IPR010559">
    <property type="entry name" value="Sig_transdc_His_kin_internal"/>
</dbReference>
<dbReference type="Proteomes" id="UP001501508">
    <property type="component" value="Unassembled WGS sequence"/>
</dbReference>
<protein>
    <recommendedName>
        <fullName evidence="1">Signal transduction histidine kinase internal region domain-containing protein</fullName>
    </recommendedName>
</protein>
<keyword evidence="3" id="KW-1185">Reference proteome</keyword>
<proteinExistence type="predicted"/>
<evidence type="ECO:0000259" key="1">
    <source>
        <dbReference type="Pfam" id="PF06580"/>
    </source>
</evidence>
<dbReference type="PANTHER" id="PTHR34220">
    <property type="entry name" value="SENSOR HISTIDINE KINASE YPDA"/>
    <property type="match status" value="1"/>
</dbReference>
<dbReference type="EMBL" id="BAABEY010000009">
    <property type="protein sequence ID" value="GAA4433739.1"/>
    <property type="molecule type" value="Genomic_DNA"/>
</dbReference>
<dbReference type="PANTHER" id="PTHR34220:SF7">
    <property type="entry name" value="SENSOR HISTIDINE KINASE YPDA"/>
    <property type="match status" value="1"/>
</dbReference>
<evidence type="ECO:0000313" key="2">
    <source>
        <dbReference type="EMBL" id="GAA4433739.1"/>
    </source>
</evidence>
<dbReference type="Pfam" id="PF06580">
    <property type="entry name" value="His_kinase"/>
    <property type="match status" value="1"/>
</dbReference>
<sequence length="207" mass="23948">MMNTIITLNEENRKLKLDLLKQQIPPHFVFNSLNNIYSMVQKIDKDVASYVMKFSELIRYSIYESINEKVSLKKEINFLSNYIGLERVRHNPRRVRIEFIQIGEVSNIGIPPLMLLELVENAFKHGINKSHEMSSIFVKIKVKSKRLILIVLNSTPIQNILLKGNIIGGIGLKNLKNRLELFYSKKHTLTLQIGENRYISVLTIDLG</sequence>